<dbReference type="Pfam" id="PF00057">
    <property type="entry name" value="Ldl_recept_a"/>
    <property type="match status" value="1"/>
</dbReference>
<dbReference type="InterPro" id="IPR036055">
    <property type="entry name" value="LDL_receptor-like_sf"/>
</dbReference>
<dbReference type="InterPro" id="IPR043504">
    <property type="entry name" value="Peptidase_S1_PA_chymotrypsin"/>
</dbReference>
<evidence type="ECO:0000256" key="5">
    <source>
        <dbReference type="PROSITE-ProRule" id="PRU00124"/>
    </source>
</evidence>
<dbReference type="InterPro" id="IPR033116">
    <property type="entry name" value="TRYPSIN_SER"/>
</dbReference>
<dbReference type="PROSITE" id="PS00135">
    <property type="entry name" value="TRYPSIN_SER"/>
    <property type="match status" value="1"/>
</dbReference>
<keyword evidence="6" id="KW-0378">Hydrolase</keyword>
<dbReference type="PRINTS" id="PR00722">
    <property type="entry name" value="CHYMOTRYPSIN"/>
</dbReference>
<evidence type="ECO:0000313" key="9">
    <source>
        <dbReference type="EMBL" id="PIK57110.1"/>
    </source>
</evidence>
<dbReference type="Pfam" id="PF01392">
    <property type="entry name" value="Fz"/>
    <property type="match status" value="1"/>
</dbReference>
<reference evidence="9 10" key="1">
    <citation type="journal article" date="2017" name="PLoS Biol.">
        <title>The sea cucumber genome provides insights into morphological evolution and visceral regeneration.</title>
        <authorList>
            <person name="Zhang X."/>
            <person name="Sun L."/>
            <person name="Yuan J."/>
            <person name="Sun Y."/>
            <person name="Gao Y."/>
            <person name="Zhang L."/>
            <person name="Li S."/>
            <person name="Dai H."/>
            <person name="Hamel J.F."/>
            <person name="Liu C."/>
            <person name="Yu Y."/>
            <person name="Liu S."/>
            <person name="Lin W."/>
            <person name="Guo K."/>
            <person name="Jin S."/>
            <person name="Xu P."/>
            <person name="Storey K.B."/>
            <person name="Huan P."/>
            <person name="Zhang T."/>
            <person name="Zhou Y."/>
            <person name="Zhang J."/>
            <person name="Lin C."/>
            <person name="Li X."/>
            <person name="Xing L."/>
            <person name="Huo D."/>
            <person name="Sun M."/>
            <person name="Wang L."/>
            <person name="Mercier A."/>
            <person name="Li F."/>
            <person name="Yang H."/>
            <person name="Xiang J."/>
        </authorList>
    </citation>
    <scope>NUCLEOTIDE SEQUENCE [LARGE SCALE GENOMIC DNA]</scope>
    <source>
        <strain evidence="9">Shaxun</strain>
        <tissue evidence="9">Muscle</tissue>
    </source>
</reference>
<dbReference type="Gene3D" id="4.10.400.10">
    <property type="entry name" value="Low-density Lipoprotein Receptor"/>
    <property type="match status" value="1"/>
</dbReference>
<dbReference type="Proteomes" id="UP000230750">
    <property type="component" value="Unassembled WGS sequence"/>
</dbReference>
<dbReference type="SUPFAM" id="SSF50494">
    <property type="entry name" value="Trypsin-like serine proteases"/>
    <property type="match status" value="1"/>
</dbReference>
<dbReference type="SMART" id="SM00192">
    <property type="entry name" value="LDLa"/>
    <property type="match status" value="1"/>
</dbReference>
<keyword evidence="6" id="KW-0645">Protease</keyword>
<feature type="disulfide bond" evidence="5">
    <location>
        <begin position="36"/>
        <end position="54"/>
    </location>
</feature>
<evidence type="ECO:0000256" key="1">
    <source>
        <dbReference type="ARBA" id="ARBA00004162"/>
    </source>
</evidence>
<evidence type="ECO:0000259" key="8">
    <source>
        <dbReference type="PROSITE" id="PS50240"/>
    </source>
</evidence>
<keyword evidence="10" id="KW-1185">Reference proteome</keyword>
<dbReference type="SUPFAM" id="SSF57424">
    <property type="entry name" value="LDL receptor-like module"/>
    <property type="match status" value="1"/>
</dbReference>
<dbReference type="STRING" id="307972.A0A2G8LAD5"/>
<dbReference type="PROSITE" id="PS50240">
    <property type="entry name" value="TRYPSIN_DOM"/>
    <property type="match status" value="1"/>
</dbReference>
<dbReference type="GO" id="GO:0004252">
    <property type="term" value="F:serine-type endopeptidase activity"/>
    <property type="evidence" value="ECO:0007669"/>
    <property type="project" value="InterPro"/>
</dbReference>
<evidence type="ECO:0000256" key="3">
    <source>
        <dbReference type="ARBA" id="ARBA00024195"/>
    </source>
</evidence>
<gene>
    <name evidence="9" type="ORF">BSL78_05995</name>
</gene>
<feature type="domain" description="Peptidase S1" evidence="8">
    <location>
        <begin position="202"/>
        <end position="399"/>
    </location>
</feature>
<name>A0A2G8LAD5_STIJA</name>
<comment type="caution">
    <text evidence="5">Lacks conserved residue(s) required for the propagation of feature annotation.</text>
</comment>
<comment type="caution">
    <text evidence="9">The sequence shown here is derived from an EMBL/GenBank/DDBJ whole genome shotgun (WGS) entry which is preliminary data.</text>
</comment>
<dbReference type="PANTHER" id="PTHR24252">
    <property type="entry name" value="ACROSIN-RELATED"/>
    <property type="match status" value="1"/>
</dbReference>
<comment type="subcellular location">
    <subcellularLocation>
        <location evidence="1">Cell membrane</location>
        <topology evidence="1">Single-pass membrane protein</topology>
    </subcellularLocation>
</comment>
<organism evidence="9 10">
    <name type="scientific">Stichopus japonicus</name>
    <name type="common">Sea cucumber</name>
    <dbReference type="NCBI Taxonomy" id="307972"/>
    <lineage>
        <taxon>Eukaryota</taxon>
        <taxon>Metazoa</taxon>
        <taxon>Echinodermata</taxon>
        <taxon>Eleutherozoa</taxon>
        <taxon>Echinozoa</taxon>
        <taxon>Holothuroidea</taxon>
        <taxon>Aspidochirotacea</taxon>
        <taxon>Aspidochirotida</taxon>
        <taxon>Stichopodidae</taxon>
        <taxon>Apostichopus</taxon>
    </lineage>
</organism>
<feature type="disulfide bond" evidence="4">
    <location>
        <begin position="136"/>
        <end position="177"/>
    </location>
</feature>
<dbReference type="PROSITE" id="PS00134">
    <property type="entry name" value="TRYPSIN_HIS"/>
    <property type="match status" value="1"/>
</dbReference>
<feature type="disulfide bond" evidence="5">
    <location>
        <begin position="48"/>
        <end position="63"/>
    </location>
</feature>
<accession>A0A2G8LAD5</accession>
<feature type="domain" description="FZ" evidence="7">
    <location>
        <begin position="58"/>
        <end position="180"/>
    </location>
</feature>
<dbReference type="CDD" id="cd00190">
    <property type="entry name" value="Tryp_SPc"/>
    <property type="match status" value="1"/>
</dbReference>
<dbReference type="InterPro" id="IPR001314">
    <property type="entry name" value="Peptidase_S1A"/>
</dbReference>
<protein>
    <submittedName>
        <fullName evidence="9">Putative enteropeptidase-like</fullName>
    </submittedName>
</protein>
<dbReference type="PANTHER" id="PTHR24252:SF7">
    <property type="entry name" value="HYALIN"/>
    <property type="match status" value="1"/>
</dbReference>
<dbReference type="EMBL" id="MRZV01000153">
    <property type="protein sequence ID" value="PIK57110.1"/>
    <property type="molecule type" value="Genomic_DNA"/>
</dbReference>
<dbReference type="InterPro" id="IPR018114">
    <property type="entry name" value="TRYPSIN_HIS"/>
</dbReference>
<dbReference type="InterPro" id="IPR001254">
    <property type="entry name" value="Trypsin_dom"/>
</dbReference>
<dbReference type="PROSITE" id="PS50068">
    <property type="entry name" value="LDLRA_2"/>
    <property type="match status" value="1"/>
</dbReference>
<dbReference type="Gene3D" id="1.10.2000.10">
    <property type="entry name" value="Frizzled cysteine-rich domain"/>
    <property type="match status" value="1"/>
</dbReference>
<dbReference type="GO" id="GO:0006508">
    <property type="term" value="P:proteolysis"/>
    <property type="evidence" value="ECO:0007669"/>
    <property type="project" value="UniProtKB-KW"/>
</dbReference>
<keyword evidence="6" id="KW-0720">Serine protease</keyword>
<dbReference type="SMART" id="SM00020">
    <property type="entry name" value="Tryp_SPc"/>
    <property type="match status" value="1"/>
</dbReference>
<dbReference type="InterPro" id="IPR002172">
    <property type="entry name" value="LDrepeatLR_classA_rpt"/>
</dbReference>
<dbReference type="SUPFAM" id="SSF63501">
    <property type="entry name" value="Frizzled cysteine-rich domain"/>
    <property type="match status" value="1"/>
</dbReference>
<evidence type="ECO:0000256" key="6">
    <source>
        <dbReference type="RuleBase" id="RU363034"/>
    </source>
</evidence>
<evidence type="ECO:0000256" key="4">
    <source>
        <dbReference type="PROSITE-ProRule" id="PRU00090"/>
    </source>
</evidence>
<evidence type="ECO:0000256" key="2">
    <source>
        <dbReference type="ARBA" id="ARBA00023157"/>
    </source>
</evidence>
<dbReference type="OrthoDB" id="93664at2759"/>
<sequence length="405" mass="44592">MAWIRFSSGRDVRNNRFSLEVQVLTSEDFTSETFQCYSGDYIIQSAVCDGINDCKDFADEDECPPCVHVADPVCSPLLPYGETIFPHLLAGSSEEASEIVSNSSSMISGCHPDVHLLFCSVFFPDCPHTGPVQRPCRSFCKNVTNSCRANYENMTSSPWPINCNGYDDRLPVGNGLCDGGSGDIFNTEICGTRLATPPRGRIVGGVGASFGDWPWMISLRDSEGDHQCGATLITEKWAITAAHCIGFVSTATLGDLLLSSPTPYHHETTFRTFTHPDYNYITKEHDIALLRFDKPVNFTDYARPACLTTLKNETEAYTRCYVTGWGHLEPDAGEVPDRLQEALTRFITAEQCHNQVGSDFYEALMLCAGYEEGGIDSCQGDSGGPLICEGEDGRWHLRGGHVIRL</sequence>
<dbReference type="Gene3D" id="2.40.10.10">
    <property type="entry name" value="Trypsin-like serine proteases"/>
    <property type="match status" value="1"/>
</dbReference>
<dbReference type="InterPro" id="IPR036790">
    <property type="entry name" value="Frizzled_dom_sf"/>
</dbReference>
<dbReference type="SMART" id="SM00063">
    <property type="entry name" value="FRI"/>
    <property type="match status" value="1"/>
</dbReference>
<dbReference type="InterPro" id="IPR009003">
    <property type="entry name" value="Peptidase_S1_PA"/>
</dbReference>
<dbReference type="FunFam" id="2.40.10.10:FF:000002">
    <property type="entry name" value="Transmembrane protease serine"/>
    <property type="match status" value="1"/>
</dbReference>
<dbReference type="PROSITE" id="PS50038">
    <property type="entry name" value="FZ"/>
    <property type="match status" value="1"/>
</dbReference>
<comment type="similarity">
    <text evidence="3">Belongs to the peptidase S1 family. CLIP subfamily.</text>
</comment>
<dbReference type="InterPro" id="IPR020067">
    <property type="entry name" value="Frizzled_dom"/>
</dbReference>
<dbReference type="Pfam" id="PF00089">
    <property type="entry name" value="Trypsin"/>
    <property type="match status" value="1"/>
</dbReference>
<keyword evidence="2 5" id="KW-1015">Disulfide bond</keyword>
<evidence type="ECO:0000259" key="7">
    <source>
        <dbReference type="PROSITE" id="PS50038"/>
    </source>
</evidence>
<dbReference type="CDD" id="cd00112">
    <property type="entry name" value="LDLa"/>
    <property type="match status" value="1"/>
</dbReference>
<dbReference type="GO" id="GO:0005886">
    <property type="term" value="C:plasma membrane"/>
    <property type="evidence" value="ECO:0007669"/>
    <property type="project" value="UniProtKB-SubCell"/>
</dbReference>
<dbReference type="CDD" id="cd07066">
    <property type="entry name" value="CRD_FZ"/>
    <property type="match status" value="1"/>
</dbReference>
<evidence type="ECO:0000313" key="10">
    <source>
        <dbReference type="Proteomes" id="UP000230750"/>
    </source>
</evidence>
<proteinExistence type="inferred from homology"/>
<dbReference type="AlphaFoldDB" id="A0A2G8LAD5"/>